<dbReference type="Gene3D" id="2.60.120.380">
    <property type="match status" value="1"/>
</dbReference>
<dbReference type="EMBL" id="QKOD01000002">
    <property type="protein sequence ID" value="RNJ46007.1"/>
    <property type="molecule type" value="Genomic_DNA"/>
</dbReference>
<organism evidence="1 2">
    <name type="scientific">Mesorhizobium japonicum</name>
    <dbReference type="NCBI Taxonomy" id="2066070"/>
    <lineage>
        <taxon>Bacteria</taxon>
        <taxon>Pseudomonadati</taxon>
        <taxon>Pseudomonadota</taxon>
        <taxon>Alphaproteobacteria</taxon>
        <taxon>Hyphomicrobiales</taxon>
        <taxon>Phyllobacteriaceae</taxon>
        <taxon>Mesorhizobium</taxon>
    </lineage>
</organism>
<gene>
    <name evidence="1" type="ORF">DNR46_11345</name>
</gene>
<sequence>MENNGVFSIYLPGATTKKGDSGIDVQGPTIAGTGAGVTKWSGALPKDDDYIIVVVGTRGNVDCDLKVSIHRAIPGKA</sequence>
<evidence type="ECO:0000313" key="1">
    <source>
        <dbReference type="EMBL" id="RNJ46007.1"/>
    </source>
</evidence>
<accession>A0A3M9XDA0</accession>
<dbReference type="RefSeq" id="WP_123167854.1">
    <property type="nucleotide sequence ID" value="NZ_QKOD01000002.1"/>
</dbReference>
<comment type="caution">
    <text evidence="1">The sequence shown here is derived from an EMBL/GenBank/DDBJ whole genome shotgun (WGS) entry which is preliminary data.</text>
</comment>
<name>A0A3M9XDA0_9HYPH</name>
<proteinExistence type="predicted"/>
<dbReference type="Proteomes" id="UP000275436">
    <property type="component" value="Unassembled WGS sequence"/>
</dbReference>
<dbReference type="AlphaFoldDB" id="A0A3M9XDA0"/>
<protein>
    <submittedName>
        <fullName evidence="1">Uncharacterized protein</fullName>
    </submittedName>
</protein>
<reference evidence="1 2" key="1">
    <citation type="journal article" date="2018" name="Mol. Plant Microbe Interact.">
        <title>Taxonomically Different Co-Microsymbionts of a Relict Legume, Oxytropis popoviana, Have Complementary Sets of Symbiotic Genes and Together Increase the Efficiency of Plant Nodulation.</title>
        <authorList>
            <person name="Safronova V."/>
            <person name="Belimov A."/>
            <person name="Sazanova A."/>
            <person name="Chirak E."/>
            <person name="Verkhozina A."/>
            <person name="Kuznetsova I."/>
            <person name="Andronov E."/>
            <person name="Puhalsky J."/>
            <person name="Tikhonovich I."/>
        </authorList>
    </citation>
    <scope>NUCLEOTIDE SEQUENCE [LARGE SCALE GENOMIC DNA]</scope>
    <source>
        <strain evidence="1 2">Opo-235</strain>
    </source>
</reference>
<evidence type="ECO:0000313" key="2">
    <source>
        <dbReference type="Proteomes" id="UP000275436"/>
    </source>
</evidence>